<proteinExistence type="predicted"/>
<keyword evidence="2" id="KW-1185">Reference proteome</keyword>
<dbReference type="Proteomes" id="UP000265140">
    <property type="component" value="Chromosome 25"/>
</dbReference>
<dbReference type="AlphaFoldDB" id="A0AAY5L4Y5"/>
<protein>
    <submittedName>
        <fullName evidence="1">Uncharacterized protein</fullName>
    </submittedName>
</protein>
<accession>A0AAY5L4Y5</accession>
<reference evidence="1 2" key="1">
    <citation type="submission" date="2020-02" db="EMBL/GenBank/DDBJ databases">
        <title>Esox lucius (northern pike) genome, fEsoLuc1, primary haplotype.</title>
        <authorList>
            <person name="Myers G."/>
            <person name="Karagic N."/>
            <person name="Meyer A."/>
            <person name="Pippel M."/>
            <person name="Reichard M."/>
            <person name="Winkler S."/>
            <person name="Tracey A."/>
            <person name="Sims Y."/>
            <person name="Howe K."/>
            <person name="Rhie A."/>
            <person name="Formenti G."/>
            <person name="Durbin R."/>
            <person name="Fedrigo O."/>
            <person name="Jarvis E.D."/>
        </authorList>
    </citation>
    <scope>NUCLEOTIDE SEQUENCE [LARGE SCALE GENOMIC DNA]</scope>
</reference>
<evidence type="ECO:0000313" key="1">
    <source>
        <dbReference type="Ensembl" id="ENSELUP00000096096.1"/>
    </source>
</evidence>
<dbReference type="GeneTree" id="ENSGT01120000276720"/>
<organism evidence="1 2">
    <name type="scientific">Esox lucius</name>
    <name type="common">Northern pike</name>
    <dbReference type="NCBI Taxonomy" id="8010"/>
    <lineage>
        <taxon>Eukaryota</taxon>
        <taxon>Metazoa</taxon>
        <taxon>Chordata</taxon>
        <taxon>Craniata</taxon>
        <taxon>Vertebrata</taxon>
        <taxon>Euteleostomi</taxon>
        <taxon>Actinopterygii</taxon>
        <taxon>Neopterygii</taxon>
        <taxon>Teleostei</taxon>
        <taxon>Protacanthopterygii</taxon>
        <taxon>Esociformes</taxon>
        <taxon>Esocidae</taxon>
        <taxon>Esox</taxon>
    </lineage>
</organism>
<dbReference type="Ensembl" id="ENSELUT00000110824.1">
    <property type="protein sequence ID" value="ENSELUP00000096096.1"/>
    <property type="gene ID" value="ENSELUG00000039545.1"/>
</dbReference>
<sequence length="102" mass="11646">GKMDWHANISKQTQQCRQCTSALVHSVWHSSSGRVNHGNEANKAQILCRKVNFFAVKGKAVCKLVIREMGMVEVEPRVSTASRFFTRQFFLAMRLAVRVRHT</sequence>
<name>A0AAY5L4Y5_ESOLU</name>
<reference evidence="1" key="3">
    <citation type="submission" date="2025-09" db="UniProtKB">
        <authorList>
            <consortium name="Ensembl"/>
        </authorList>
    </citation>
    <scope>IDENTIFICATION</scope>
</reference>
<evidence type="ECO:0000313" key="2">
    <source>
        <dbReference type="Proteomes" id="UP000265140"/>
    </source>
</evidence>
<reference evidence="1" key="2">
    <citation type="submission" date="2025-08" db="UniProtKB">
        <authorList>
            <consortium name="Ensembl"/>
        </authorList>
    </citation>
    <scope>IDENTIFICATION</scope>
</reference>